<evidence type="ECO:0000256" key="1">
    <source>
        <dbReference type="SAM" id="MobiDB-lite"/>
    </source>
</evidence>
<reference evidence="3" key="3">
    <citation type="submission" date="2020-05" db="UniProtKB">
        <authorList>
            <consortium name="EnsemblMetazoa"/>
        </authorList>
    </citation>
    <scope>IDENTIFICATION</scope>
    <source>
        <strain evidence="3">USDA</strain>
    </source>
</reference>
<gene>
    <name evidence="3" type="primary">8233548</name>
    <name evidence="2" type="ORF">Phum_PHUM367300</name>
</gene>
<dbReference type="EMBL" id="AAZO01004272">
    <property type="status" value="NOT_ANNOTATED_CDS"/>
    <property type="molecule type" value="Genomic_DNA"/>
</dbReference>
<dbReference type="EMBL" id="DS235379">
    <property type="protein sequence ID" value="EEB15430.1"/>
    <property type="molecule type" value="Genomic_DNA"/>
</dbReference>
<dbReference type="EMBL" id="AAZO01004274">
    <property type="status" value="NOT_ANNOTATED_CDS"/>
    <property type="molecule type" value="Genomic_DNA"/>
</dbReference>
<dbReference type="GeneID" id="8233548"/>
<accession>E0VPX4</accession>
<dbReference type="KEGG" id="phu:Phum_PHUM367300"/>
<reference evidence="2" key="2">
    <citation type="submission" date="2007-04" db="EMBL/GenBank/DDBJ databases">
        <title>The genome of the human body louse.</title>
        <authorList>
            <consortium name="The Human Body Louse Genome Consortium"/>
            <person name="Kirkness E."/>
            <person name="Walenz B."/>
            <person name="Hass B."/>
            <person name="Bruggner R."/>
            <person name="Strausberg R."/>
        </authorList>
    </citation>
    <scope>NUCLEOTIDE SEQUENCE</scope>
    <source>
        <strain evidence="2">USDA</strain>
    </source>
</reference>
<protein>
    <submittedName>
        <fullName evidence="2 3">Uncharacterized protein</fullName>
    </submittedName>
</protein>
<feature type="region of interest" description="Disordered" evidence="1">
    <location>
        <begin position="221"/>
        <end position="254"/>
    </location>
</feature>
<feature type="compositionally biased region" description="Low complexity" evidence="1">
    <location>
        <begin position="235"/>
        <end position="248"/>
    </location>
</feature>
<keyword evidence="4" id="KW-1185">Reference proteome</keyword>
<organism>
    <name type="scientific">Pediculus humanus subsp. corporis</name>
    <name type="common">Body louse</name>
    <dbReference type="NCBI Taxonomy" id="121224"/>
    <lineage>
        <taxon>Eukaryota</taxon>
        <taxon>Metazoa</taxon>
        <taxon>Ecdysozoa</taxon>
        <taxon>Arthropoda</taxon>
        <taxon>Hexapoda</taxon>
        <taxon>Insecta</taxon>
        <taxon>Pterygota</taxon>
        <taxon>Neoptera</taxon>
        <taxon>Paraneoptera</taxon>
        <taxon>Psocodea</taxon>
        <taxon>Troctomorpha</taxon>
        <taxon>Phthiraptera</taxon>
        <taxon>Anoplura</taxon>
        <taxon>Pediculidae</taxon>
        <taxon>Pediculus</taxon>
    </lineage>
</organism>
<evidence type="ECO:0000313" key="4">
    <source>
        <dbReference type="Proteomes" id="UP000009046"/>
    </source>
</evidence>
<proteinExistence type="predicted"/>
<dbReference type="Proteomes" id="UP000009046">
    <property type="component" value="Unassembled WGS sequence"/>
</dbReference>
<reference evidence="2" key="1">
    <citation type="submission" date="2007-04" db="EMBL/GenBank/DDBJ databases">
        <title>Annotation of Pediculus humanus corporis strain USDA.</title>
        <authorList>
            <person name="Kirkness E."/>
            <person name="Hannick L."/>
            <person name="Hass B."/>
            <person name="Bruggner R."/>
            <person name="Lawson D."/>
            <person name="Bidwell S."/>
            <person name="Joardar V."/>
            <person name="Caler E."/>
            <person name="Walenz B."/>
            <person name="Inman J."/>
            <person name="Schobel S."/>
            <person name="Galinsky K."/>
            <person name="Amedeo P."/>
            <person name="Strausberg R."/>
        </authorList>
    </citation>
    <scope>NUCLEOTIDE SEQUENCE</scope>
    <source>
        <strain evidence="2">USDA</strain>
    </source>
</reference>
<dbReference type="RefSeq" id="XP_002428168.1">
    <property type="nucleotide sequence ID" value="XM_002428123.1"/>
</dbReference>
<dbReference type="AlphaFoldDB" id="E0VPX4"/>
<dbReference type="EMBL" id="AAZO01004273">
    <property type="status" value="NOT_ANNOTATED_CDS"/>
    <property type="molecule type" value="Genomic_DNA"/>
</dbReference>
<sequence length="355" mass="41047">MVLKTLQNFYHQIKREDKCLPEFLPDRVIETLKNSIDCVNNYEKSKSNKNNIGFIECFNEAKDEINKIMMSIDLNKNYCPENETEKSYEINLVTSQLKKFKIEIKNGLEVFKKDVRLINLNKTCDNVLDFSDLEYGNSKYENLDENVMGKTEQFFNKDVIQVFRASDKSKDSIDVPLSAVESTDESRENKKMSFFNAEPEEDKEDFMKFSFTKRSVRYGVDFTPPPSSTQHEKATSTSTDGMMSSSTTKDGGQEPLFKECEKLGKKATKEGSMDCLEAARFIAEGDLNDKNQELTNCVKELKDSIENDMNPEWKVREIFTFRNVLRNQLNACRRTTRIKIRTITNDFTNTGKNCL</sequence>
<dbReference type="InParanoid" id="E0VPX4"/>
<dbReference type="HOGENOM" id="CLU_781446_0_0_1"/>
<dbReference type="CTD" id="8233548"/>
<evidence type="ECO:0000313" key="3">
    <source>
        <dbReference type="EnsemblMetazoa" id="PHUM367300-PA"/>
    </source>
</evidence>
<name>E0VPX4_PEDHC</name>
<evidence type="ECO:0000313" key="2">
    <source>
        <dbReference type="EMBL" id="EEB15430.1"/>
    </source>
</evidence>
<dbReference type="VEuPathDB" id="VectorBase:PHUM367300"/>
<dbReference type="EnsemblMetazoa" id="PHUM367300-RA">
    <property type="protein sequence ID" value="PHUM367300-PA"/>
    <property type="gene ID" value="PHUM367300"/>
</dbReference>